<evidence type="ECO:0000313" key="2">
    <source>
        <dbReference type="EMBL" id="KAK2094207.1"/>
    </source>
</evidence>
<feature type="region of interest" description="Disordered" evidence="1">
    <location>
        <begin position="150"/>
        <end position="212"/>
    </location>
</feature>
<name>A0ABQ9UD42_SAGOE</name>
<feature type="region of interest" description="Disordered" evidence="1">
    <location>
        <begin position="238"/>
        <end position="271"/>
    </location>
</feature>
<accession>A0ABQ9UD42</accession>
<dbReference type="EMBL" id="JASSZA010000014">
    <property type="protein sequence ID" value="KAK2094207.1"/>
    <property type="molecule type" value="Genomic_DNA"/>
</dbReference>
<proteinExistence type="predicted"/>
<keyword evidence="3" id="KW-1185">Reference proteome</keyword>
<comment type="caution">
    <text evidence="2">The sequence shown here is derived from an EMBL/GenBank/DDBJ whole genome shotgun (WGS) entry which is preliminary data.</text>
</comment>
<evidence type="ECO:0000256" key="1">
    <source>
        <dbReference type="SAM" id="MobiDB-lite"/>
    </source>
</evidence>
<sequence>MEQQKGERERKVALIVAELSGACSASRPLEDFPVRSRGGATPSPLRTPLRYNTRRPAPRACPSPPGFPQRGEAPRSFSAPRAGPGWGVRRRTATAASGWPRPARAGPPSLPSVGRPAAHAPHLGPRSPLLLLLLLPAPIPRGAGRAPVTCRAPGGLLLPPRHAARQPQPSPEFAGRGDEGTRGPGRGRNSAARPTLASSPRAPGSGRAADRGEPLAWTAAPGAAQEAAAAAVRAASRPPGCGRSARGLGAEPGVIPGAGRGRSGGRSAGRPAARAPCCRLPAAALLLGGRSSGAPLRALPCAFFREPRVAERNFLSPSPRCSGVAACVFSARVAAFSLCASEADPGCPFPPRT</sequence>
<gene>
    <name evidence="2" type="ORF">P7K49_027945</name>
</gene>
<organism evidence="2 3">
    <name type="scientific">Saguinus oedipus</name>
    <name type="common">Cotton-top tamarin</name>
    <name type="synonym">Oedipomidas oedipus</name>
    <dbReference type="NCBI Taxonomy" id="9490"/>
    <lineage>
        <taxon>Eukaryota</taxon>
        <taxon>Metazoa</taxon>
        <taxon>Chordata</taxon>
        <taxon>Craniata</taxon>
        <taxon>Vertebrata</taxon>
        <taxon>Euteleostomi</taxon>
        <taxon>Mammalia</taxon>
        <taxon>Eutheria</taxon>
        <taxon>Euarchontoglires</taxon>
        <taxon>Primates</taxon>
        <taxon>Haplorrhini</taxon>
        <taxon>Platyrrhini</taxon>
        <taxon>Cebidae</taxon>
        <taxon>Callitrichinae</taxon>
        <taxon>Saguinus</taxon>
    </lineage>
</organism>
<dbReference type="Proteomes" id="UP001266305">
    <property type="component" value="Unassembled WGS sequence"/>
</dbReference>
<protein>
    <submittedName>
        <fullName evidence="2">Uncharacterized protein</fullName>
    </submittedName>
</protein>
<feature type="compositionally biased region" description="Gly residues" evidence="1">
    <location>
        <begin position="256"/>
        <end position="267"/>
    </location>
</feature>
<feature type="region of interest" description="Disordered" evidence="1">
    <location>
        <begin position="26"/>
        <end position="121"/>
    </location>
</feature>
<reference evidence="2 3" key="1">
    <citation type="submission" date="2023-05" db="EMBL/GenBank/DDBJ databases">
        <title>B98-5 Cell Line De Novo Hybrid Assembly: An Optical Mapping Approach.</title>
        <authorList>
            <person name="Kananen K."/>
            <person name="Auerbach J.A."/>
            <person name="Kautto E."/>
            <person name="Blachly J.S."/>
        </authorList>
    </citation>
    <scope>NUCLEOTIDE SEQUENCE [LARGE SCALE GENOMIC DNA]</scope>
    <source>
        <strain evidence="2">B95-8</strain>
        <tissue evidence="2">Cell line</tissue>
    </source>
</reference>
<evidence type="ECO:0000313" key="3">
    <source>
        <dbReference type="Proteomes" id="UP001266305"/>
    </source>
</evidence>